<name>A0A846W3J1_9NOCA</name>
<dbReference type="SUPFAM" id="SSF52821">
    <property type="entry name" value="Rhodanese/Cell cycle control phosphatase"/>
    <property type="match status" value="2"/>
</dbReference>
<evidence type="ECO:0000313" key="5">
    <source>
        <dbReference type="EMBL" id="NKX87731.1"/>
    </source>
</evidence>
<keyword evidence="5" id="KW-0808">Transferase</keyword>
<comment type="caution">
    <text evidence="5">The sequence shown here is derived from an EMBL/GenBank/DDBJ whole genome shotgun (WGS) entry which is preliminary data.</text>
</comment>
<dbReference type="EC" id="2.8.1.1" evidence="1"/>
<dbReference type="AlphaFoldDB" id="A0A846W3J1"/>
<keyword evidence="2" id="KW-0677">Repeat</keyword>
<reference evidence="5 6" key="1">
    <citation type="submission" date="2020-04" db="EMBL/GenBank/DDBJ databases">
        <title>MicrobeNet Type strains.</title>
        <authorList>
            <person name="Nicholson A.C."/>
        </authorList>
    </citation>
    <scope>NUCLEOTIDE SEQUENCE [LARGE SCALE GENOMIC DNA]</scope>
    <source>
        <strain evidence="5 6">DSM 44960</strain>
    </source>
</reference>
<feature type="domain" description="Rhodanese" evidence="4">
    <location>
        <begin position="32"/>
        <end position="118"/>
    </location>
</feature>
<dbReference type="InterPro" id="IPR001763">
    <property type="entry name" value="Rhodanese-like_dom"/>
</dbReference>
<dbReference type="InterPro" id="IPR051126">
    <property type="entry name" value="Thiosulfate_sulfurtransferase"/>
</dbReference>
<dbReference type="Proteomes" id="UP000572007">
    <property type="component" value="Unassembled WGS sequence"/>
</dbReference>
<dbReference type="SMART" id="SM00450">
    <property type="entry name" value="RHOD"/>
    <property type="match status" value="2"/>
</dbReference>
<dbReference type="Pfam" id="PF00581">
    <property type="entry name" value="Rhodanese"/>
    <property type="match status" value="1"/>
</dbReference>
<evidence type="ECO:0000256" key="2">
    <source>
        <dbReference type="ARBA" id="ARBA00022737"/>
    </source>
</evidence>
<organism evidence="5 6">
    <name type="scientific">Nocardia coubleae</name>
    <dbReference type="NCBI Taxonomy" id="356147"/>
    <lineage>
        <taxon>Bacteria</taxon>
        <taxon>Bacillati</taxon>
        <taxon>Actinomycetota</taxon>
        <taxon>Actinomycetes</taxon>
        <taxon>Mycobacteriales</taxon>
        <taxon>Nocardiaceae</taxon>
        <taxon>Nocardia</taxon>
    </lineage>
</organism>
<dbReference type="CDD" id="cd01449">
    <property type="entry name" value="TST_Repeat_2"/>
    <property type="match status" value="1"/>
</dbReference>
<dbReference type="InterPro" id="IPR036873">
    <property type="entry name" value="Rhodanese-like_dom_sf"/>
</dbReference>
<evidence type="ECO:0000259" key="4">
    <source>
        <dbReference type="PROSITE" id="PS50206"/>
    </source>
</evidence>
<dbReference type="EMBL" id="JAAXOM010000002">
    <property type="protein sequence ID" value="NKX87731.1"/>
    <property type="molecule type" value="Genomic_DNA"/>
</dbReference>
<sequence length="312" mass="33500">MTSRIVDVQWVRDRRADAVVIEVTNARGPASIPGARSVYWKDLLWDRSRREFPTARELADRLHSLGAHADAPLVFAGDPPQFAAYALWVATAVGIEGDLRYLDGGTAAWPHDGPVIGLYRSVGAGSGNRVGADAAGQRWALDVASEENASRTADVSRTPLPLASPRFAEVVVGREQVRAAIDSPTVLLDLRSPEEFAGLRVSPSSEPVDHGAERHGHVPGALNLPAQDLLDPAGLLRPTDEITARIAELGIADADDIIAYCRLSHRAALGWLVFTDLLGDHRIRVYDGSWTEWGSLVGAPVHNPADAGELTS</sequence>
<dbReference type="PROSITE" id="PS50206">
    <property type="entry name" value="RHODANESE_3"/>
    <property type="match status" value="2"/>
</dbReference>
<keyword evidence="6" id="KW-1185">Reference proteome</keyword>
<feature type="domain" description="Rhodanese" evidence="4">
    <location>
        <begin position="181"/>
        <end position="302"/>
    </location>
</feature>
<protein>
    <recommendedName>
        <fullName evidence="1">thiosulfate sulfurtransferase</fullName>
        <ecNumber evidence="1">2.8.1.1</ecNumber>
    </recommendedName>
</protein>
<dbReference type="RefSeq" id="WP_067642002.1">
    <property type="nucleotide sequence ID" value="NZ_JAAXOM010000002.1"/>
</dbReference>
<dbReference type="GO" id="GO:0004792">
    <property type="term" value="F:thiosulfate-cyanide sulfurtransferase activity"/>
    <property type="evidence" value="ECO:0007669"/>
    <property type="project" value="UniProtKB-EC"/>
</dbReference>
<dbReference type="Gene3D" id="3.40.250.10">
    <property type="entry name" value="Rhodanese-like domain"/>
    <property type="match status" value="2"/>
</dbReference>
<gene>
    <name evidence="5" type="ORF">HGA10_10445</name>
</gene>
<dbReference type="PANTHER" id="PTHR43855">
    <property type="entry name" value="THIOSULFATE SULFURTRANSFERASE"/>
    <property type="match status" value="1"/>
</dbReference>
<proteinExistence type="predicted"/>
<dbReference type="PANTHER" id="PTHR43855:SF1">
    <property type="entry name" value="THIOSULFATE SULFURTRANSFERASE"/>
    <property type="match status" value="1"/>
</dbReference>
<evidence type="ECO:0000256" key="1">
    <source>
        <dbReference type="ARBA" id="ARBA00012245"/>
    </source>
</evidence>
<evidence type="ECO:0000313" key="6">
    <source>
        <dbReference type="Proteomes" id="UP000572007"/>
    </source>
</evidence>
<comment type="catalytic activity">
    <reaction evidence="3">
        <text>thiosulfate + hydrogen cyanide = thiocyanate + sulfite + 2 H(+)</text>
        <dbReference type="Rhea" id="RHEA:16881"/>
        <dbReference type="ChEBI" id="CHEBI:15378"/>
        <dbReference type="ChEBI" id="CHEBI:17359"/>
        <dbReference type="ChEBI" id="CHEBI:18022"/>
        <dbReference type="ChEBI" id="CHEBI:18407"/>
        <dbReference type="ChEBI" id="CHEBI:33542"/>
        <dbReference type="EC" id="2.8.1.1"/>
    </reaction>
</comment>
<accession>A0A846W3J1</accession>
<evidence type="ECO:0000256" key="3">
    <source>
        <dbReference type="ARBA" id="ARBA00047549"/>
    </source>
</evidence>